<dbReference type="GO" id="GO:0016747">
    <property type="term" value="F:acyltransferase activity, transferring groups other than amino-acyl groups"/>
    <property type="evidence" value="ECO:0007669"/>
    <property type="project" value="InterPro"/>
</dbReference>
<feature type="domain" description="N-acetyltransferase" evidence="1">
    <location>
        <begin position="11"/>
        <end position="176"/>
    </location>
</feature>
<dbReference type="OrthoDB" id="120213at2157"/>
<dbReference type="SUPFAM" id="SSF55729">
    <property type="entry name" value="Acyl-CoA N-acyltransferases (Nat)"/>
    <property type="match status" value="1"/>
</dbReference>
<reference evidence="2 3" key="1">
    <citation type="submission" date="2016-03" db="EMBL/GenBank/DDBJ databases">
        <title>Complete genome sequence of Thermococcus profundus strain DT5432.</title>
        <authorList>
            <person name="Oger P.M."/>
        </authorList>
    </citation>
    <scope>NUCLEOTIDE SEQUENCE [LARGE SCALE GENOMIC DNA]</scope>
    <source>
        <strain evidence="2 3">DT 5432</strain>
    </source>
</reference>
<dbReference type="PANTHER" id="PTHR43328:SF1">
    <property type="entry name" value="N-ACETYLTRANSFERASE DOMAIN-CONTAINING PROTEIN"/>
    <property type="match status" value="1"/>
</dbReference>
<evidence type="ECO:0000313" key="2">
    <source>
        <dbReference type="EMBL" id="ASJ02619.1"/>
    </source>
</evidence>
<dbReference type="PANTHER" id="PTHR43328">
    <property type="entry name" value="ACETYLTRANSFERASE-RELATED"/>
    <property type="match status" value="1"/>
</dbReference>
<keyword evidence="3" id="KW-1185">Reference proteome</keyword>
<proteinExistence type="predicted"/>
<evidence type="ECO:0000259" key="1">
    <source>
        <dbReference type="PROSITE" id="PS51186"/>
    </source>
</evidence>
<sequence>MRPVVIKGDRVSLGVLTREDLHTVWKWYNDRRVRRYLSFPHEVFFYEDEMEWYEAIRREKSREKVFAIVKNEEKTLVGLIGLHNIDLYSRNAELGYFLGPEHWGMGYATEAVFLAVRYAFEWLNLRKLYARVFEPNVPSSRILERNGFTLAGRLREHQYVPGKGFVDVLLYELLREEV</sequence>
<keyword evidence="2" id="KW-0808">Transferase</keyword>
<dbReference type="GO" id="GO:0005840">
    <property type="term" value="C:ribosome"/>
    <property type="evidence" value="ECO:0007669"/>
    <property type="project" value="UniProtKB-KW"/>
</dbReference>
<dbReference type="AlphaFoldDB" id="A0A2Z2MAZ6"/>
<dbReference type="PROSITE" id="PS51186">
    <property type="entry name" value="GNAT"/>
    <property type="match status" value="1"/>
</dbReference>
<organism evidence="2 3">
    <name type="scientific">Thermococcus profundus</name>
    <dbReference type="NCBI Taxonomy" id="49899"/>
    <lineage>
        <taxon>Archaea</taxon>
        <taxon>Methanobacteriati</taxon>
        <taxon>Methanobacteriota</taxon>
        <taxon>Thermococci</taxon>
        <taxon>Thermococcales</taxon>
        <taxon>Thermococcaceae</taxon>
        <taxon>Thermococcus</taxon>
    </lineage>
</organism>
<dbReference type="Proteomes" id="UP000250179">
    <property type="component" value="Chromosome"/>
</dbReference>
<dbReference type="EMBL" id="CP014862">
    <property type="protein sequence ID" value="ASJ02619.1"/>
    <property type="molecule type" value="Genomic_DNA"/>
</dbReference>
<gene>
    <name evidence="2" type="ORF">A3L09_04765</name>
</gene>
<dbReference type="Gene3D" id="3.40.630.30">
    <property type="match status" value="1"/>
</dbReference>
<dbReference type="InterPro" id="IPR016181">
    <property type="entry name" value="Acyl_CoA_acyltransferase"/>
</dbReference>
<dbReference type="RefSeq" id="WP_088857877.1">
    <property type="nucleotide sequence ID" value="NZ_CP014862.1"/>
</dbReference>
<dbReference type="GeneID" id="33319701"/>
<dbReference type="KEGG" id="tprf:A3L09_04765"/>
<accession>A0A2Z2MAZ6</accession>
<dbReference type="InterPro" id="IPR000182">
    <property type="entry name" value="GNAT_dom"/>
</dbReference>
<name>A0A2Z2MAZ6_THEPR</name>
<keyword evidence="2" id="KW-0687">Ribonucleoprotein</keyword>
<protein>
    <submittedName>
        <fullName evidence="2">Ribosomal protein-serine acetyltransferase</fullName>
    </submittedName>
</protein>
<evidence type="ECO:0000313" key="3">
    <source>
        <dbReference type="Proteomes" id="UP000250179"/>
    </source>
</evidence>
<dbReference type="Pfam" id="PF13302">
    <property type="entry name" value="Acetyltransf_3"/>
    <property type="match status" value="1"/>
</dbReference>
<keyword evidence="2" id="KW-0689">Ribosomal protein</keyword>